<dbReference type="WBParaSite" id="TMUE_1000003107.1">
    <property type="protein sequence ID" value="TMUE_1000003107.1"/>
    <property type="gene ID" value="WBGene00291367"/>
</dbReference>
<protein>
    <submittedName>
        <fullName evidence="3">Uncharacterized protein</fullName>
    </submittedName>
</protein>
<dbReference type="Proteomes" id="UP000046395">
    <property type="component" value="Unassembled WGS sequence"/>
</dbReference>
<evidence type="ECO:0000256" key="1">
    <source>
        <dbReference type="SAM" id="SignalP"/>
    </source>
</evidence>
<feature type="signal peptide" evidence="1">
    <location>
        <begin position="1"/>
        <end position="17"/>
    </location>
</feature>
<organism evidence="2 3">
    <name type="scientific">Trichuris muris</name>
    <name type="common">Mouse whipworm</name>
    <dbReference type="NCBI Taxonomy" id="70415"/>
    <lineage>
        <taxon>Eukaryota</taxon>
        <taxon>Metazoa</taxon>
        <taxon>Ecdysozoa</taxon>
        <taxon>Nematoda</taxon>
        <taxon>Enoplea</taxon>
        <taxon>Dorylaimia</taxon>
        <taxon>Trichinellida</taxon>
        <taxon>Trichuridae</taxon>
        <taxon>Trichuris</taxon>
    </lineage>
</organism>
<keyword evidence="1" id="KW-0732">Signal</keyword>
<name>A0A5S6Q833_TRIMR</name>
<dbReference type="AlphaFoldDB" id="A0A5S6Q833"/>
<proteinExistence type="predicted"/>
<reference evidence="3" key="1">
    <citation type="submission" date="2019-12" db="UniProtKB">
        <authorList>
            <consortium name="WormBaseParasite"/>
        </authorList>
    </citation>
    <scope>IDENTIFICATION</scope>
</reference>
<dbReference type="STRING" id="70415.A0A5S6Q833"/>
<sequence>MNWPAFILLLFALTVSGLFNNPRKKQHNVGFDKQTPLEKPMGLEKAAQALLTIERKLSNKFKFNTTVPKQRSLELGLNERSSIAKTVLMEMNVLLNRNHFYSLALPEFVVKCGTREDDTVMARLVLRQTDCQIKKVLIVGSDEGCNFNAHTKYVTCTWEGTILNGQVGLTYGLVCYGYWNKAIRNNNNTSTPESICVTRKYEDSRLYRLLAPFDKRQWSDKLLLYAPPTYKPDCENGICANDERSSLKREHLTGDDVIVRAGEERLPLNPLGRTGVAGPGVLKTYGPYFLMMPLITRANKGRYEVFVDLTEWSNGKRARLPQSYTRDPEKNFLGEPLTRNIEHILARTRGEPWAKLTLHAMYILANKKKHILFNGVVPDMRNTDNSWVQIVHTAYMDKYQKRLGSYDFNAEEEQLGYGWRPVENITVDNEWYESVLPEKLKSYMDKKRKSGKTDTVNIMGETTESAVRQLSDIMLYGRDKAVLGVVNSLGCLSIVAELFSVIGTILAQLYPKKDKPPA</sequence>
<dbReference type="Pfam" id="PF25969">
    <property type="entry name" value="NUDT9_N"/>
    <property type="match status" value="1"/>
</dbReference>
<evidence type="ECO:0000313" key="3">
    <source>
        <dbReference type="WBParaSite" id="TMUE_1000003107.1"/>
    </source>
</evidence>
<evidence type="ECO:0000313" key="2">
    <source>
        <dbReference type="Proteomes" id="UP000046395"/>
    </source>
</evidence>
<feature type="chain" id="PRO_5024413529" evidence="1">
    <location>
        <begin position="18"/>
        <end position="518"/>
    </location>
</feature>
<accession>A0A5S6Q833</accession>
<keyword evidence="2" id="KW-1185">Reference proteome</keyword>